<proteinExistence type="predicted"/>
<protein>
    <submittedName>
        <fullName evidence="1">Uncharacterized protein</fullName>
    </submittedName>
</protein>
<name>A0ABZ2EKJ0_9BACT</name>
<evidence type="ECO:0000313" key="1">
    <source>
        <dbReference type="EMBL" id="WWC83906.1"/>
    </source>
</evidence>
<evidence type="ECO:0000313" key="2">
    <source>
        <dbReference type="Proteomes" id="UP001321305"/>
    </source>
</evidence>
<reference evidence="2" key="1">
    <citation type="submission" date="2024-01" db="EMBL/GenBank/DDBJ databases">
        <title>Mycovorax composti gen. nov. sp. nov., a member of the family Chitinophagaceae isolated from button mushroom compost.</title>
        <authorList>
            <person name="Thai M."/>
            <person name="Bell T.L."/>
            <person name="Kertesz M.A."/>
        </authorList>
    </citation>
    <scope>NUCLEOTIDE SEQUENCE [LARGE SCALE GENOMIC DNA]</scope>
    <source>
        <strain evidence="2">C216</strain>
    </source>
</reference>
<organism evidence="1 2">
    <name type="scientific">Mycovorax composti</name>
    <dbReference type="NCBI Taxonomy" id="2962693"/>
    <lineage>
        <taxon>Bacteria</taxon>
        <taxon>Pseudomonadati</taxon>
        <taxon>Bacteroidota</taxon>
        <taxon>Chitinophagia</taxon>
        <taxon>Chitinophagales</taxon>
        <taxon>Chitinophagaceae</taxon>
        <taxon>Mycovorax</taxon>
    </lineage>
</organism>
<dbReference type="EMBL" id="CP144143">
    <property type="protein sequence ID" value="WWC83906.1"/>
    <property type="molecule type" value="Genomic_DNA"/>
</dbReference>
<keyword evidence="2" id="KW-1185">Reference proteome</keyword>
<gene>
    <name evidence="1" type="ORF">PIECOFPK_01637</name>
</gene>
<sequence>MLLTIGLPVAYNTIKELKQSLTHSEVNDGPYSNTTEEKTPSNLNLSEEYVHDHHHHSPTLISLINGSYEHTHEAIYMAYHGELHCPPPNFLS</sequence>
<dbReference type="Proteomes" id="UP001321305">
    <property type="component" value="Chromosome"/>
</dbReference>
<accession>A0ABZ2EKJ0</accession>